<comment type="caution">
    <text evidence="1">The sequence shown here is derived from an EMBL/GenBank/DDBJ whole genome shotgun (WGS) entry which is preliminary data.</text>
</comment>
<gene>
    <name evidence="1" type="ORF">HPB50_006079</name>
</gene>
<sequence length="215" mass="22958">MHPTFHIKRRRARATAMRKRQSDPDTYFTDAVLYPRTTPTSAFVAVATNRSRTVAAASLSTSSSATAEAAAIALAIRAAEAKGQSAYVLTDSQEACRPCVLRILGPSLSQDHVINWCPAHAGVDGNERADRVARGMTGRAADHSAQTEPSSSSTPREMLEAQRLGRRAMAPPHPKLNPAPPNVGHDGQWSHATSVATQRGLFPAKAPSIAFGGRR</sequence>
<protein>
    <submittedName>
        <fullName evidence="1">Uncharacterized protein</fullName>
    </submittedName>
</protein>
<name>A0ACB7SXW8_HYAAI</name>
<organism evidence="1 2">
    <name type="scientific">Hyalomma asiaticum</name>
    <name type="common">Tick</name>
    <dbReference type="NCBI Taxonomy" id="266040"/>
    <lineage>
        <taxon>Eukaryota</taxon>
        <taxon>Metazoa</taxon>
        <taxon>Ecdysozoa</taxon>
        <taxon>Arthropoda</taxon>
        <taxon>Chelicerata</taxon>
        <taxon>Arachnida</taxon>
        <taxon>Acari</taxon>
        <taxon>Parasitiformes</taxon>
        <taxon>Ixodida</taxon>
        <taxon>Ixodoidea</taxon>
        <taxon>Ixodidae</taxon>
        <taxon>Hyalomminae</taxon>
        <taxon>Hyalomma</taxon>
    </lineage>
</organism>
<keyword evidence="2" id="KW-1185">Reference proteome</keyword>
<accession>A0ACB7SXW8</accession>
<proteinExistence type="predicted"/>
<evidence type="ECO:0000313" key="2">
    <source>
        <dbReference type="Proteomes" id="UP000821845"/>
    </source>
</evidence>
<reference evidence="1" key="1">
    <citation type="submission" date="2020-05" db="EMBL/GenBank/DDBJ databases">
        <title>Large-scale comparative analyses of tick genomes elucidate their genetic diversity and vector capacities.</title>
        <authorList>
            <person name="Jia N."/>
            <person name="Wang J."/>
            <person name="Shi W."/>
            <person name="Du L."/>
            <person name="Sun Y."/>
            <person name="Zhan W."/>
            <person name="Jiang J."/>
            <person name="Wang Q."/>
            <person name="Zhang B."/>
            <person name="Ji P."/>
            <person name="Sakyi L.B."/>
            <person name="Cui X."/>
            <person name="Yuan T."/>
            <person name="Jiang B."/>
            <person name="Yang W."/>
            <person name="Lam T.T.-Y."/>
            <person name="Chang Q."/>
            <person name="Ding S."/>
            <person name="Wang X."/>
            <person name="Zhu J."/>
            <person name="Ruan X."/>
            <person name="Zhao L."/>
            <person name="Wei J."/>
            <person name="Que T."/>
            <person name="Du C."/>
            <person name="Cheng J."/>
            <person name="Dai P."/>
            <person name="Han X."/>
            <person name="Huang E."/>
            <person name="Gao Y."/>
            <person name="Liu J."/>
            <person name="Shao H."/>
            <person name="Ye R."/>
            <person name="Li L."/>
            <person name="Wei W."/>
            <person name="Wang X."/>
            <person name="Wang C."/>
            <person name="Yang T."/>
            <person name="Huo Q."/>
            <person name="Li W."/>
            <person name="Guo W."/>
            <person name="Chen H."/>
            <person name="Zhou L."/>
            <person name="Ni X."/>
            <person name="Tian J."/>
            <person name="Zhou Y."/>
            <person name="Sheng Y."/>
            <person name="Liu T."/>
            <person name="Pan Y."/>
            <person name="Xia L."/>
            <person name="Li J."/>
            <person name="Zhao F."/>
            <person name="Cao W."/>
        </authorList>
    </citation>
    <scope>NUCLEOTIDE SEQUENCE</scope>
    <source>
        <strain evidence="1">Hyas-2018</strain>
    </source>
</reference>
<evidence type="ECO:0000313" key="1">
    <source>
        <dbReference type="EMBL" id="KAH6937987.1"/>
    </source>
</evidence>
<dbReference type="EMBL" id="CM023482">
    <property type="protein sequence ID" value="KAH6937987.1"/>
    <property type="molecule type" value="Genomic_DNA"/>
</dbReference>
<dbReference type="Proteomes" id="UP000821845">
    <property type="component" value="Chromosome 2"/>
</dbReference>